<evidence type="ECO:0000313" key="4">
    <source>
        <dbReference type="Proteomes" id="UP001156905"/>
    </source>
</evidence>
<sequence>MKRSIVTGLALGTLCASAGISLAADPSVTDSTAKPAQASSDNLPMVPPAKPGVFTATKKGTDRFQLVIAGHKFTTRSDIEKYLAYRAAELTMEQKASWFTFVESRSKGDTAPKPERDPAGPRYSFRMEYFRPVWRFKTSGSATWKNWSPFAGSAFITDDPKIITDFEASADIVLHEGQMDDANPLAFEARAVSDLLINQVSPPE</sequence>
<evidence type="ECO:0000256" key="2">
    <source>
        <dbReference type="SAM" id="SignalP"/>
    </source>
</evidence>
<proteinExistence type="predicted"/>
<feature type="compositionally biased region" description="Polar residues" evidence="1">
    <location>
        <begin position="28"/>
        <end position="42"/>
    </location>
</feature>
<organism evidence="3 4">
    <name type="scientific">Bradyrhizobium iriomotense</name>
    <dbReference type="NCBI Taxonomy" id="441950"/>
    <lineage>
        <taxon>Bacteria</taxon>
        <taxon>Pseudomonadati</taxon>
        <taxon>Pseudomonadota</taxon>
        <taxon>Alphaproteobacteria</taxon>
        <taxon>Hyphomicrobiales</taxon>
        <taxon>Nitrobacteraceae</taxon>
        <taxon>Bradyrhizobium</taxon>
    </lineage>
</organism>
<dbReference type="NCBIfam" id="NF047637">
    <property type="entry name" value="lipo_CC0125"/>
    <property type="match status" value="1"/>
</dbReference>
<name>A0ABQ6B3V8_9BRAD</name>
<dbReference type="RefSeq" id="WP_284268497.1">
    <property type="nucleotide sequence ID" value="NZ_BSOW01000015.1"/>
</dbReference>
<keyword evidence="2" id="KW-0732">Signal</keyword>
<comment type="caution">
    <text evidence="3">The sequence shown here is derived from an EMBL/GenBank/DDBJ whole genome shotgun (WGS) entry which is preliminary data.</text>
</comment>
<keyword evidence="4" id="KW-1185">Reference proteome</keyword>
<evidence type="ECO:0000313" key="3">
    <source>
        <dbReference type="EMBL" id="GLR87580.1"/>
    </source>
</evidence>
<dbReference type="EMBL" id="BSOW01000015">
    <property type="protein sequence ID" value="GLR87580.1"/>
    <property type="molecule type" value="Genomic_DNA"/>
</dbReference>
<accession>A0ABQ6B3V8</accession>
<gene>
    <name evidence="3" type="ORF">GCM10007857_42910</name>
</gene>
<evidence type="ECO:0008006" key="5">
    <source>
        <dbReference type="Google" id="ProtNLM"/>
    </source>
</evidence>
<feature type="signal peptide" evidence="2">
    <location>
        <begin position="1"/>
        <end position="23"/>
    </location>
</feature>
<evidence type="ECO:0000256" key="1">
    <source>
        <dbReference type="SAM" id="MobiDB-lite"/>
    </source>
</evidence>
<feature type="chain" id="PRO_5046182612" description="Secreted protein" evidence="2">
    <location>
        <begin position="24"/>
        <end position="204"/>
    </location>
</feature>
<feature type="region of interest" description="Disordered" evidence="1">
    <location>
        <begin position="26"/>
        <end position="48"/>
    </location>
</feature>
<protein>
    <recommendedName>
        <fullName evidence="5">Secreted protein</fullName>
    </recommendedName>
</protein>
<reference evidence="4" key="1">
    <citation type="journal article" date="2019" name="Int. J. Syst. Evol. Microbiol.">
        <title>The Global Catalogue of Microorganisms (GCM) 10K type strain sequencing project: providing services to taxonomists for standard genome sequencing and annotation.</title>
        <authorList>
            <consortium name="The Broad Institute Genomics Platform"/>
            <consortium name="The Broad Institute Genome Sequencing Center for Infectious Disease"/>
            <person name="Wu L."/>
            <person name="Ma J."/>
        </authorList>
    </citation>
    <scope>NUCLEOTIDE SEQUENCE [LARGE SCALE GENOMIC DNA]</scope>
    <source>
        <strain evidence="4">NBRC 102520</strain>
    </source>
</reference>
<dbReference type="Proteomes" id="UP001156905">
    <property type="component" value="Unassembled WGS sequence"/>
</dbReference>